<proteinExistence type="predicted"/>
<organism evidence="5 6">
    <name type="scientific">Acidisarcina polymorpha</name>
    <dbReference type="NCBI Taxonomy" id="2211140"/>
    <lineage>
        <taxon>Bacteria</taxon>
        <taxon>Pseudomonadati</taxon>
        <taxon>Acidobacteriota</taxon>
        <taxon>Terriglobia</taxon>
        <taxon>Terriglobales</taxon>
        <taxon>Acidobacteriaceae</taxon>
        <taxon>Acidisarcina</taxon>
    </lineage>
</organism>
<dbReference type="GO" id="GO:0015074">
    <property type="term" value="P:DNA integration"/>
    <property type="evidence" value="ECO:0007669"/>
    <property type="project" value="UniProtKB-KW"/>
</dbReference>
<dbReference type="GO" id="GO:0003677">
    <property type="term" value="F:DNA binding"/>
    <property type="evidence" value="ECO:0007669"/>
    <property type="project" value="UniProtKB-UniRule"/>
</dbReference>
<protein>
    <submittedName>
        <fullName evidence="5">Mobile element protein</fullName>
    </submittedName>
</protein>
<evidence type="ECO:0000256" key="1">
    <source>
        <dbReference type="ARBA" id="ARBA00022908"/>
    </source>
</evidence>
<evidence type="ECO:0000313" key="6">
    <source>
        <dbReference type="Proteomes" id="UP000253606"/>
    </source>
</evidence>
<evidence type="ECO:0000313" key="5">
    <source>
        <dbReference type="EMBL" id="AXC12710.1"/>
    </source>
</evidence>
<keyword evidence="1" id="KW-0229">DNA integration</keyword>
<dbReference type="InterPro" id="IPR010998">
    <property type="entry name" value="Integrase_recombinase_N"/>
</dbReference>
<keyword evidence="6" id="KW-1185">Reference proteome</keyword>
<keyword evidence="2 3" id="KW-0238">DNA-binding</keyword>
<dbReference type="SUPFAM" id="SSF47823">
    <property type="entry name" value="lambda integrase-like, N-terminal domain"/>
    <property type="match status" value="1"/>
</dbReference>
<dbReference type="InterPro" id="IPR004107">
    <property type="entry name" value="Integrase_SAM-like_N"/>
</dbReference>
<sequence>MTHLRQLILDELERRNYSPNTARSYLHAVEKFARHLGRSPEQLGADHVREYQVHLFRDRKLSARTIAGQTAALRFLFVKTLRRPYLPDALPSPGSVGPANLIDPNAVLFMGTRRDSETERKQRKQFIHHVDQAADECA</sequence>
<dbReference type="Gene3D" id="1.10.150.130">
    <property type="match status" value="1"/>
</dbReference>
<dbReference type="Proteomes" id="UP000253606">
    <property type="component" value="Chromosome"/>
</dbReference>
<gene>
    <name evidence="5" type="ORF">ACPOL_3423</name>
</gene>
<dbReference type="RefSeq" id="WP_161557386.1">
    <property type="nucleotide sequence ID" value="NZ_CP030840.1"/>
</dbReference>
<dbReference type="Pfam" id="PF13495">
    <property type="entry name" value="Phage_int_SAM_4"/>
    <property type="match status" value="1"/>
</dbReference>
<dbReference type="PROSITE" id="PS51900">
    <property type="entry name" value="CB"/>
    <property type="match status" value="1"/>
</dbReference>
<name>A0A2Z5G126_9BACT</name>
<feature type="domain" description="Core-binding (CB)" evidence="4">
    <location>
        <begin position="1"/>
        <end position="81"/>
    </location>
</feature>
<dbReference type="InterPro" id="IPR044068">
    <property type="entry name" value="CB"/>
</dbReference>
<dbReference type="EMBL" id="CP030840">
    <property type="protein sequence ID" value="AXC12710.1"/>
    <property type="molecule type" value="Genomic_DNA"/>
</dbReference>
<reference evidence="5 6" key="1">
    <citation type="journal article" date="2018" name="Front. Microbiol.">
        <title>Hydrolytic Capabilities as a Key to Environmental Success: Chitinolytic and Cellulolytic Acidobacteria From Acidic Sub-arctic Soils and Boreal Peatlands.</title>
        <authorList>
            <person name="Belova S.E."/>
            <person name="Ravin N.V."/>
            <person name="Pankratov T.A."/>
            <person name="Rakitin A.L."/>
            <person name="Ivanova A.A."/>
            <person name="Beletsky A.V."/>
            <person name="Mardanov A.V."/>
            <person name="Sinninghe Damste J.S."/>
            <person name="Dedysh S.N."/>
        </authorList>
    </citation>
    <scope>NUCLEOTIDE SEQUENCE [LARGE SCALE GENOMIC DNA]</scope>
    <source>
        <strain evidence="5 6">SBC82</strain>
    </source>
</reference>
<dbReference type="AlphaFoldDB" id="A0A2Z5G126"/>
<evidence type="ECO:0000259" key="4">
    <source>
        <dbReference type="PROSITE" id="PS51900"/>
    </source>
</evidence>
<evidence type="ECO:0000256" key="2">
    <source>
        <dbReference type="ARBA" id="ARBA00023125"/>
    </source>
</evidence>
<dbReference type="KEGG" id="abas:ACPOL_3423"/>
<accession>A0A2Z5G126</accession>
<evidence type="ECO:0000256" key="3">
    <source>
        <dbReference type="PROSITE-ProRule" id="PRU01248"/>
    </source>
</evidence>